<dbReference type="RefSeq" id="WP_220229701.1">
    <property type="nucleotide sequence ID" value="NZ_JAICBX010000003.1"/>
</dbReference>
<name>A0AAE2ZQN7_9HYPH</name>
<evidence type="ECO:0000313" key="3">
    <source>
        <dbReference type="Proteomes" id="UP001196509"/>
    </source>
</evidence>
<dbReference type="Proteomes" id="UP001196509">
    <property type="component" value="Unassembled WGS sequence"/>
</dbReference>
<gene>
    <name evidence="2" type="ORF">K1W69_17445</name>
</gene>
<dbReference type="Pfam" id="PF04860">
    <property type="entry name" value="Phage_portal"/>
    <property type="match status" value="1"/>
</dbReference>
<accession>A0AAE2ZQN7</accession>
<proteinExistence type="predicted"/>
<evidence type="ECO:0000256" key="1">
    <source>
        <dbReference type="SAM" id="MobiDB-lite"/>
    </source>
</evidence>
<keyword evidence="3" id="KW-1185">Reference proteome</keyword>
<dbReference type="AlphaFoldDB" id="A0AAE2ZQN7"/>
<comment type="caution">
    <text evidence="2">The sequence shown here is derived from an EMBL/GenBank/DDBJ whole genome shotgun (WGS) entry which is preliminary data.</text>
</comment>
<sequence>MANWLQKALSTMRHSGGATPFMFGFLKRTRFNYAREVGDGLDSSVIMAPVQWVQRAFPEARLRVVSVKGDGAREEIDGHDMTALIRRPNPYYGDVHLWAATLLSYLIDGNAYWLKVRNGVGKPVELWWVPSWAIEPKWPQDGSEFISYYEYSPGGGAKTPLEFDDVVHFRHGVNPRNQRKGLSPLSGVIREIFMDLEASNFAASLLKNMGVPGVVISPDGSAQPSPEDVASVKAWFKQAFSGDNRGEPLVMGGATKVEQYGFNPQQMDMSTTRDVAEERVCAVLGVPAAVVGFGAGLQTAKVGATMTELRKLAWTNGVLPITSVFADELNRSLLPDFSKGRTAEEVEYDVSDVQALQDDLDKLFSRMDTAVRGGWAMVYEAREAAGLDVDDSHRIYLRPFSAIEVPAGAPPRVEPADPEKSGTKARRRPSAAQRGYVRALSRMEAGLQTAAEKRLKSFFADLGKEASRAAQPILSEEDLGQASAATGERKEDELLVYRILDALDTNARQAALRQVFEAHYLEVAKEVAKAGELVGIATGLPDPVGRAVAQAGGRRAGLVDLEKQSRRALFDAIAEGRAEGEGVLQLAERIAEHVEAGPWTSVEQRSITIARTETKFAQNVSTIEITKNAGADRLTVFDGRFGRPRSDPDHIARDGIVVTADEAAAMAADEHPNGTLSFAPYFDIQEDE</sequence>
<protein>
    <submittedName>
        <fullName evidence="2">Phage portal protein</fullName>
    </submittedName>
</protein>
<evidence type="ECO:0000313" key="2">
    <source>
        <dbReference type="EMBL" id="MBW8638985.1"/>
    </source>
</evidence>
<reference evidence="2" key="1">
    <citation type="submission" date="2021-08" db="EMBL/GenBank/DDBJ databases">
        <title>Hoeflea bacterium WL0058 sp. nov., isolated from the sediment.</title>
        <authorList>
            <person name="Wang L."/>
            <person name="Zhang D."/>
        </authorList>
    </citation>
    <scope>NUCLEOTIDE SEQUENCE</scope>
    <source>
        <strain evidence="2">WL0058</strain>
    </source>
</reference>
<feature type="region of interest" description="Disordered" evidence="1">
    <location>
        <begin position="407"/>
        <end position="434"/>
    </location>
</feature>
<dbReference type="EMBL" id="JAICBX010000003">
    <property type="protein sequence ID" value="MBW8638985.1"/>
    <property type="molecule type" value="Genomic_DNA"/>
</dbReference>
<organism evidence="2 3">
    <name type="scientific">Flavimaribacter sediminis</name>
    <dbReference type="NCBI Taxonomy" id="2865987"/>
    <lineage>
        <taxon>Bacteria</taxon>
        <taxon>Pseudomonadati</taxon>
        <taxon>Pseudomonadota</taxon>
        <taxon>Alphaproteobacteria</taxon>
        <taxon>Hyphomicrobiales</taxon>
        <taxon>Rhizobiaceae</taxon>
        <taxon>Flavimaribacter</taxon>
    </lineage>
</organism>
<dbReference type="InterPro" id="IPR006427">
    <property type="entry name" value="Portal_HK97"/>
</dbReference>
<dbReference type="InterPro" id="IPR006944">
    <property type="entry name" value="Phage/GTA_portal"/>
</dbReference>
<dbReference type="NCBIfam" id="TIGR01537">
    <property type="entry name" value="portal_HK97"/>
    <property type="match status" value="1"/>
</dbReference>